<feature type="coiled-coil region" evidence="1">
    <location>
        <begin position="82"/>
        <end position="116"/>
    </location>
</feature>
<evidence type="ECO:0000256" key="1">
    <source>
        <dbReference type="SAM" id="Coils"/>
    </source>
</evidence>
<comment type="caution">
    <text evidence="3">The sequence shown here is derived from an EMBL/GenBank/DDBJ whole genome shotgun (WGS) entry which is preliminary data.</text>
</comment>
<organism evidence="3 4">
    <name type="scientific">Culter alburnus</name>
    <name type="common">Topmouth culter</name>
    <dbReference type="NCBI Taxonomy" id="194366"/>
    <lineage>
        <taxon>Eukaryota</taxon>
        <taxon>Metazoa</taxon>
        <taxon>Chordata</taxon>
        <taxon>Craniata</taxon>
        <taxon>Vertebrata</taxon>
        <taxon>Euteleostomi</taxon>
        <taxon>Actinopterygii</taxon>
        <taxon>Neopterygii</taxon>
        <taxon>Teleostei</taxon>
        <taxon>Ostariophysi</taxon>
        <taxon>Cypriniformes</taxon>
        <taxon>Xenocyprididae</taxon>
        <taxon>Xenocypridinae</taxon>
        <taxon>Culter</taxon>
    </lineage>
</organism>
<dbReference type="EMBL" id="JAWDJR010000009">
    <property type="protein sequence ID" value="KAK9969799.1"/>
    <property type="molecule type" value="Genomic_DNA"/>
</dbReference>
<dbReference type="AlphaFoldDB" id="A0AAW2AB12"/>
<proteinExistence type="predicted"/>
<dbReference type="Proteomes" id="UP001479290">
    <property type="component" value="Unassembled WGS sequence"/>
</dbReference>
<keyword evidence="4" id="KW-1185">Reference proteome</keyword>
<evidence type="ECO:0000313" key="3">
    <source>
        <dbReference type="EMBL" id="KAK9969799.1"/>
    </source>
</evidence>
<evidence type="ECO:0000313" key="4">
    <source>
        <dbReference type="Proteomes" id="UP001479290"/>
    </source>
</evidence>
<keyword evidence="1" id="KW-0175">Coiled coil</keyword>
<evidence type="ECO:0000256" key="2">
    <source>
        <dbReference type="SAM" id="MobiDB-lite"/>
    </source>
</evidence>
<feature type="region of interest" description="Disordered" evidence="2">
    <location>
        <begin position="149"/>
        <end position="173"/>
    </location>
</feature>
<reference evidence="3 4" key="1">
    <citation type="submission" date="2024-05" db="EMBL/GenBank/DDBJ databases">
        <title>A high-quality chromosomal-level genome assembly of Topmouth culter (Culter alburnus).</title>
        <authorList>
            <person name="Zhao H."/>
        </authorList>
    </citation>
    <scope>NUCLEOTIDE SEQUENCE [LARGE SCALE GENOMIC DNA]</scope>
    <source>
        <strain evidence="3">CATC2023</strain>
        <tissue evidence="3">Muscle</tissue>
    </source>
</reference>
<protein>
    <submittedName>
        <fullName evidence="3">Uncharacterized protein</fullName>
    </submittedName>
</protein>
<accession>A0AAW2AB12</accession>
<sequence length="216" mass="24206">MPPKKSKVQSKQGDEVIQQVGTSDMASGEDNTHELSVLIRAVIREEISVVLDKLNVLTDDISVCTRKLGEVDETLSNMDSRITKLELVCEGLRKTNEDLKDKAERLEIHSRKYNLRVYGLTSDIEKGNPTSYMSVLFKELFHDKVQSEPEVENAHRIGPAGKTTGKSDDCAPTKVYNERADTKNLKERRCATCSRYEIEDFPGSDDGDGKKTSKLP</sequence>
<dbReference type="Gene3D" id="3.30.70.1820">
    <property type="entry name" value="L1 transposable element, RRM domain"/>
    <property type="match status" value="1"/>
</dbReference>
<feature type="region of interest" description="Disordered" evidence="2">
    <location>
        <begin position="1"/>
        <end position="29"/>
    </location>
</feature>
<gene>
    <name evidence="3" type="ORF">ABG768_027946</name>
</gene>
<name>A0AAW2AB12_CULAL</name>